<feature type="compositionally biased region" description="Low complexity" evidence="1">
    <location>
        <begin position="142"/>
        <end position="153"/>
    </location>
</feature>
<evidence type="ECO:0000256" key="1">
    <source>
        <dbReference type="SAM" id="MobiDB-lite"/>
    </source>
</evidence>
<dbReference type="EMBL" id="WEGJ01000025">
    <property type="protein sequence ID" value="MQY14877.1"/>
    <property type="molecule type" value="Genomic_DNA"/>
</dbReference>
<feature type="transmembrane region" description="Helical" evidence="2">
    <location>
        <begin position="83"/>
        <end position="104"/>
    </location>
</feature>
<comment type="caution">
    <text evidence="3">The sequence shown here is derived from an EMBL/GenBank/DDBJ whole genome shotgun (WGS) entry which is preliminary data.</text>
</comment>
<feature type="transmembrane region" description="Helical" evidence="2">
    <location>
        <begin position="54"/>
        <end position="71"/>
    </location>
</feature>
<reference evidence="3 4" key="1">
    <citation type="submission" date="2019-10" db="EMBL/GenBank/DDBJ databases">
        <title>Streptomyces smaragdinus sp. nov. and Streptomyces fabii sp. nov., isolated from the gut of fungus growing-termite Macrotermes natalensis.</title>
        <authorList>
            <person name="Schwitalla J."/>
            <person name="Benndorf R."/>
            <person name="Martin K."/>
            <person name="De Beer W."/>
            <person name="Kaster A.-K."/>
            <person name="Vollmers J."/>
            <person name="Poulsen M."/>
            <person name="Beemelmanns C."/>
        </authorList>
    </citation>
    <scope>NUCLEOTIDE SEQUENCE [LARGE SCALE GENOMIC DNA]</scope>
    <source>
        <strain evidence="3 4">RB5</strain>
    </source>
</reference>
<evidence type="ECO:0000313" key="4">
    <source>
        <dbReference type="Proteomes" id="UP000466345"/>
    </source>
</evidence>
<gene>
    <name evidence="3" type="ORF">SRB5_50530</name>
</gene>
<dbReference type="RefSeq" id="WP_323378433.1">
    <property type="nucleotide sequence ID" value="NZ_WEGJ01000025.1"/>
</dbReference>
<keyword evidence="2" id="KW-1133">Transmembrane helix</keyword>
<feature type="region of interest" description="Disordered" evidence="1">
    <location>
        <begin position="134"/>
        <end position="153"/>
    </location>
</feature>
<dbReference type="AlphaFoldDB" id="A0A7K0CN15"/>
<keyword evidence="4" id="KW-1185">Reference proteome</keyword>
<keyword evidence="2" id="KW-0472">Membrane</keyword>
<protein>
    <submittedName>
        <fullName evidence="3">Uncharacterized protein</fullName>
    </submittedName>
</protein>
<accession>A0A7K0CN15</accession>
<organism evidence="3 4">
    <name type="scientific">Streptomyces smaragdinus</name>
    <dbReference type="NCBI Taxonomy" id="2585196"/>
    <lineage>
        <taxon>Bacteria</taxon>
        <taxon>Bacillati</taxon>
        <taxon>Actinomycetota</taxon>
        <taxon>Actinomycetes</taxon>
        <taxon>Kitasatosporales</taxon>
        <taxon>Streptomycetaceae</taxon>
        <taxon>Streptomyces</taxon>
    </lineage>
</organism>
<sequence length="153" mass="15506">MGIRRAVAGVAGVVLVLEGVGVAGVQWVMADFLDRQHMSLAGLDTSMLANSLRGGGLFFGLVLVAVGVLALRMAVLDRAPGGFVRGVLIAVAVVHGVLGAVMAGLVGWDLFAVMMAVLALVVFSVIAYGRPGEPPAEPAEPVEPVEGPAPATP</sequence>
<proteinExistence type="predicted"/>
<evidence type="ECO:0000256" key="2">
    <source>
        <dbReference type="SAM" id="Phobius"/>
    </source>
</evidence>
<keyword evidence="2" id="KW-0812">Transmembrane</keyword>
<name>A0A7K0CN15_9ACTN</name>
<evidence type="ECO:0000313" key="3">
    <source>
        <dbReference type="EMBL" id="MQY14877.1"/>
    </source>
</evidence>
<dbReference type="Proteomes" id="UP000466345">
    <property type="component" value="Unassembled WGS sequence"/>
</dbReference>
<feature type="transmembrane region" description="Helical" evidence="2">
    <location>
        <begin position="110"/>
        <end position="128"/>
    </location>
</feature>